<feature type="domain" description="Fe/B12 periplasmic-binding" evidence="1">
    <location>
        <begin position="2"/>
        <end position="272"/>
    </location>
</feature>
<sequence length="272" mass="28939">MRIVSLLPSATDIVVALDAGADLVGVSHSCSGEWDHLPKLTSTWIDTKASAGEINRQVSTATRPLYQLDITMLERLAPDVVISQSLCDVCAVPAGDVREAVQSLASAPVLVDMAPDCLADVPVCFSQVGDAIGRKNAATQLRAKWETTLSACEDRYAGSGLRVVFLDWLDPPFIAGHWVPDMIETLGMTCLLGESGKPSFKVGWDEVARTEPDLIIAACCGMNEASAEAVTVPLDCPVLFLDGHMHFSRPSPALLPSMALLSDAVAGYMELA</sequence>
<reference evidence="3" key="2">
    <citation type="submission" date="2015-04" db="EMBL/GenBank/DDBJ databases">
        <title>The complete genome sequence of Erythrobacter sp. s21-N3.</title>
        <authorList>
            <person name="Zhuang L."/>
            <person name="Liu Y."/>
            <person name="Shao Z."/>
        </authorList>
    </citation>
    <scope>NUCLEOTIDE SEQUENCE [LARGE SCALE GENOMIC DNA]</scope>
    <source>
        <strain evidence="3">s21-N3</strain>
    </source>
</reference>
<accession>A0A0H4VG28</accession>
<dbReference type="AlphaFoldDB" id="A0A0H4VG28"/>
<dbReference type="EMBL" id="CP011310">
    <property type="protein sequence ID" value="AKQ42059.1"/>
    <property type="molecule type" value="Genomic_DNA"/>
</dbReference>
<dbReference type="KEGG" id="ery:CP97_08545"/>
<evidence type="ECO:0000313" key="3">
    <source>
        <dbReference type="Proteomes" id="UP000059113"/>
    </source>
</evidence>
<dbReference type="RefSeq" id="WP_048885577.1">
    <property type="nucleotide sequence ID" value="NZ_CP011310.1"/>
</dbReference>
<dbReference type="OrthoDB" id="9775594at2"/>
<keyword evidence="3" id="KW-1185">Reference proteome</keyword>
<reference evidence="2 3" key="1">
    <citation type="journal article" date="2015" name="Int. J. Syst. Evol. Microbiol.">
        <title>Erythrobacter atlanticus sp. nov., a bacterium from ocean sediment able to degrade polycyclic aromatic hydrocarbons.</title>
        <authorList>
            <person name="Zhuang L."/>
            <person name="Liu Y."/>
            <person name="Wang L."/>
            <person name="Wang W."/>
            <person name="Shao Z."/>
        </authorList>
    </citation>
    <scope>NUCLEOTIDE SEQUENCE [LARGE SCALE GENOMIC DNA]</scope>
    <source>
        <strain evidence="3">s21-N3</strain>
    </source>
</reference>
<dbReference type="STRING" id="1648404.CP97_08545"/>
<dbReference type="PANTHER" id="PTHR42860">
    <property type="entry name" value="VITAMIN B12-BINDING PROTEIN"/>
    <property type="match status" value="1"/>
</dbReference>
<dbReference type="InterPro" id="IPR051030">
    <property type="entry name" value="Vitamin_B12-ABC_binding"/>
</dbReference>
<name>A0A0H4VG28_9SPHN</name>
<proteinExistence type="predicted"/>
<evidence type="ECO:0000313" key="2">
    <source>
        <dbReference type="EMBL" id="AKQ42059.1"/>
    </source>
</evidence>
<dbReference type="InterPro" id="IPR002491">
    <property type="entry name" value="ABC_transptr_periplasmic_BD"/>
</dbReference>
<gene>
    <name evidence="2" type="ORF">CP97_08545</name>
</gene>
<evidence type="ECO:0000259" key="1">
    <source>
        <dbReference type="PROSITE" id="PS50983"/>
    </source>
</evidence>
<dbReference type="SUPFAM" id="SSF53807">
    <property type="entry name" value="Helical backbone' metal receptor"/>
    <property type="match status" value="1"/>
</dbReference>
<organism evidence="2 3">
    <name type="scientific">Aurantiacibacter atlanticus</name>
    <dbReference type="NCBI Taxonomy" id="1648404"/>
    <lineage>
        <taxon>Bacteria</taxon>
        <taxon>Pseudomonadati</taxon>
        <taxon>Pseudomonadota</taxon>
        <taxon>Alphaproteobacteria</taxon>
        <taxon>Sphingomonadales</taxon>
        <taxon>Erythrobacteraceae</taxon>
        <taxon>Aurantiacibacter</taxon>
    </lineage>
</organism>
<protein>
    <recommendedName>
        <fullName evidence="1">Fe/B12 periplasmic-binding domain-containing protein</fullName>
    </recommendedName>
</protein>
<dbReference type="PATRIC" id="fig|1648404.4.peg.1775"/>
<dbReference type="Proteomes" id="UP000059113">
    <property type="component" value="Chromosome"/>
</dbReference>
<dbReference type="Gene3D" id="3.40.50.1980">
    <property type="entry name" value="Nitrogenase molybdenum iron protein domain"/>
    <property type="match status" value="2"/>
</dbReference>
<dbReference type="Pfam" id="PF01497">
    <property type="entry name" value="Peripla_BP_2"/>
    <property type="match status" value="1"/>
</dbReference>
<dbReference type="PROSITE" id="PS50983">
    <property type="entry name" value="FE_B12_PBP"/>
    <property type="match status" value="1"/>
</dbReference>
<dbReference type="PANTHER" id="PTHR42860:SF1">
    <property type="entry name" value="VITAMIN B12-BINDING PROTEIN"/>
    <property type="match status" value="1"/>
</dbReference>